<feature type="coiled-coil region" evidence="1">
    <location>
        <begin position="148"/>
        <end position="175"/>
    </location>
</feature>
<organism evidence="3 4">
    <name type="scientific">Corynespora cassiicola Philippines</name>
    <dbReference type="NCBI Taxonomy" id="1448308"/>
    <lineage>
        <taxon>Eukaryota</taxon>
        <taxon>Fungi</taxon>
        <taxon>Dikarya</taxon>
        <taxon>Ascomycota</taxon>
        <taxon>Pezizomycotina</taxon>
        <taxon>Dothideomycetes</taxon>
        <taxon>Pleosporomycetidae</taxon>
        <taxon>Pleosporales</taxon>
        <taxon>Corynesporascaceae</taxon>
        <taxon>Corynespora</taxon>
    </lineage>
</organism>
<feature type="chain" id="PRO_5015619320" description="ShKT domain-containing protein" evidence="2">
    <location>
        <begin position="20"/>
        <end position="258"/>
    </location>
</feature>
<feature type="signal peptide" evidence="2">
    <location>
        <begin position="1"/>
        <end position="19"/>
    </location>
</feature>
<evidence type="ECO:0000256" key="1">
    <source>
        <dbReference type="SAM" id="Coils"/>
    </source>
</evidence>
<name>A0A2T2P041_CORCC</name>
<keyword evidence="4" id="KW-1185">Reference proteome</keyword>
<sequence length="258" mass="29178">MKFINSVLALLAAISLALAVAVPNPVYSLGECVPGDSACRGYDLFHCSFIRPYYYEFARTCHKQCVEVDDRNAMCRDSHLQVVSRQESSEYQQQQQSREQSAAQCIPGSTICRGTFVYQCINLHSFNFVPYMTCEKECVSEDFQHAHCKAADDEVEEHQKEKEHEMNDHQEQEQQELVECYPGERVCVGKELLQCTITHPYTFNIASHCPGICIEANITPPNRSASCGSKGEVLRRILPRRERCVPGVAVCKGKDMLK</sequence>
<accession>A0A2T2P041</accession>
<evidence type="ECO:0000256" key="2">
    <source>
        <dbReference type="SAM" id="SignalP"/>
    </source>
</evidence>
<protein>
    <recommendedName>
        <fullName evidence="5">ShKT domain-containing protein</fullName>
    </recommendedName>
</protein>
<evidence type="ECO:0000313" key="4">
    <source>
        <dbReference type="Proteomes" id="UP000240883"/>
    </source>
</evidence>
<dbReference type="AlphaFoldDB" id="A0A2T2P041"/>
<proteinExistence type="predicted"/>
<keyword evidence="2" id="KW-0732">Signal</keyword>
<reference evidence="3 4" key="1">
    <citation type="journal article" date="2018" name="Front. Microbiol.">
        <title>Genome-Wide Analysis of Corynespora cassiicola Leaf Fall Disease Putative Effectors.</title>
        <authorList>
            <person name="Lopez D."/>
            <person name="Ribeiro S."/>
            <person name="Label P."/>
            <person name="Fumanal B."/>
            <person name="Venisse J.S."/>
            <person name="Kohler A."/>
            <person name="de Oliveira R.R."/>
            <person name="Labutti K."/>
            <person name="Lipzen A."/>
            <person name="Lail K."/>
            <person name="Bauer D."/>
            <person name="Ohm R.A."/>
            <person name="Barry K.W."/>
            <person name="Spatafora J."/>
            <person name="Grigoriev I.V."/>
            <person name="Martin F.M."/>
            <person name="Pujade-Renaud V."/>
        </authorList>
    </citation>
    <scope>NUCLEOTIDE SEQUENCE [LARGE SCALE GENOMIC DNA]</scope>
    <source>
        <strain evidence="3 4">Philippines</strain>
    </source>
</reference>
<dbReference type="Proteomes" id="UP000240883">
    <property type="component" value="Unassembled WGS sequence"/>
</dbReference>
<evidence type="ECO:0000313" key="3">
    <source>
        <dbReference type="EMBL" id="PSN70718.1"/>
    </source>
</evidence>
<gene>
    <name evidence="3" type="ORF">BS50DRAFT_266784</name>
</gene>
<evidence type="ECO:0008006" key="5">
    <source>
        <dbReference type="Google" id="ProtNLM"/>
    </source>
</evidence>
<keyword evidence="1" id="KW-0175">Coiled coil</keyword>
<dbReference type="EMBL" id="KZ678131">
    <property type="protein sequence ID" value="PSN70718.1"/>
    <property type="molecule type" value="Genomic_DNA"/>
</dbReference>